<feature type="chain" id="PRO_5012303084" description="Cell surface protein SprA" evidence="1">
    <location>
        <begin position="23"/>
        <end position="1170"/>
    </location>
</feature>
<keyword evidence="1" id="KW-0732">Signal</keyword>
<dbReference type="STRING" id="550983.A4R26_27685"/>
<evidence type="ECO:0000256" key="1">
    <source>
        <dbReference type="SAM" id="SignalP"/>
    </source>
</evidence>
<comment type="caution">
    <text evidence="2">The sequence shown here is derived from an EMBL/GenBank/DDBJ whole genome shotgun (WGS) entry which is preliminary data.</text>
</comment>
<dbReference type="AlphaFoldDB" id="A0A1V9F7S2"/>
<evidence type="ECO:0000313" key="3">
    <source>
        <dbReference type="Proteomes" id="UP000192276"/>
    </source>
</evidence>
<gene>
    <name evidence="2" type="ORF">A4R26_27685</name>
</gene>
<protein>
    <recommendedName>
        <fullName evidence="4">Cell surface protein SprA</fullName>
    </recommendedName>
</protein>
<sequence length="1170" mass="132910">MLIGKYLILCICFSVGWLFALAQNPRPASPGSNLRKKMVSAKQPAIVLDSMSIVPGTVSIAGIPDSLYNIDFVNARLTWKQLPPMDSVLVRFRVFRTRLNAVVNRMQYDSIMNNFMGQPFVPDYVGAGGPGDNFFNFGNINYNGSFGRGISFGNSQDAVFTSNLNLQLSGYLADSIEIVAAITDNNIPVQPDGTTQQLNEFDRIFLQFRKKTWALSLGDIDIRQQQSYFLNFYKRLQGVAFETTTAITDKIANRTMLSGSIAKGKFTRNILQVQEGNQGPYRLQGANNEFYFVVLANTERVYIDGELMQRGEDRDYVINYNTAEISFTPKQMVTKDKRIVVEFEYADRNYLNSNLYLTNETNFNEKVKLRLGYFSNSDAKSSPINQTLDAGQKDFLRTLGDSVTKAFYPYSVVDTFSTGRILYKKIDTVYNGGARDSIFVYSTNADSARYTLSFIEVGLNNGNYVPDLNGANGKVYRWVEPVNGVKQGYFEPAVYLVTPKKQQVANLGIEYNISKNTVLNTEVAMSNYDVNTFASIDKGNDRGYASKVDFKNSLPFKRSKRGLKLTTELGHEYVDARFKPLERLRNIEFTRDWGLPLLLNVPEHENILTGGVQLSDQKNNSLRYQFTEYNRGTSFTGLRHNITQLQNIKGWVLNNQFMLSNIDAASDKGYFWRPTINISRQFAKLRNYTIGGAYAVEHNKIRNKLTDSMAAQSFSFTNASAYLKSDPVKPNRWGITWFTRTNSYPLGTHLVKADRSQNVTLTSELLKDPRHQFRFTSTYRKLKILESSLNTQQADESLLGRAEYQVNLIKGLLSGNLLYEVGAGQEQKRDYSYLEVPAGQGEFTWIDYNNDGIQQLNEFEVALFQDQAKFLRIFTPTNQYVKASYNTFNYSVNINPRAAINLTNANRLRKFISKINLQSSLQISKKEVADDLVQFNPFTSPLNDTSLITLTSNFVNTFSFNRFSPKWGFDVTNARNENKSLLTYGYESRKLDDWTVRTRWNISRLFAIEMTGRTGINQLITSNPKFDNRNFKINQYSAEPRLTFTKGTNFRVSAGYKYSDKENVQGSQEKSQANSLNTDVKYNILQSTSIMAKFTYSNISFSSLDSMPNANSSSSYIILEGLQPGKNFLWTLDLTKRLSNNLEFSMQYEGRKPGTSRIVHIGRASIRALL</sequence>
<dbReference type="Proteomes" id="UP000192276">
    <property type="component" value="Unassembled WGS sequence"/>
</dbReference>
<evidence type="ECO:0000313" key="2">
    <source>
        <dbReference type="EMBL" id="OQP54460.1"/>
    </source>
</evidence>
<feature type="signal peptide" evidence="1">
    <location>
        <begin position="1"/>
        <end position="22"/>
    </location>
</feature>
<organism evidence="2 3">
    <name type="scientific">Niastella populi</name>
    <dbReference type="NCBI Taxonomy" id="550983"/>
    <lineage>
        <taxon>Bacteria</taxon>
        <taxon>Pseudomonadati</taxon>
        <taxon>Bacteroidota</taxon>
        <taxon>Chitinophagia</taxon>
        <taxon>Chitinophagales</taxon>
        <taxon>Chitinophagaceae</taxon>
        <taxon>Niastella</taxon>
    </lineage>
</organism>
<dbReference type="OrthoDB" id="9815802at2"/>
<name>A0A1V9F7S2_9BACT</name>
<reference evidence="3" key="1">
    <citation type="submission" date="2016-04" db="EMBL/GenBank/DDBJ databases">
        <authorList>
            <person name="Chen L."/>
            <person name="Zhuang W."/>
            <person name="Wang G."/>
        </authorList>
    </citation>
    <scope>NUCLEOTIDE SEQUENCE [LARGE SCALE GENOMIC DNA]</scope>
    <source>
        <strain evidence="3">208</strain>
    </source>
</reference>
<keyword evidence="3" id="KW-1185">Reference proteome</keyword>
<evidence type="ECO:0008006" key="4">
    <source>
        <dbReference type="Google" id="ProtNLM"/>
    </source>
</evidence>
<dbReference type="EMBL" id="LWBP01000207">
    <property type="protein sequence ID" value="OQP54460.1"/>
    <property type="molecule type" value="Genomic_DNA"/>
</dbReference>
<proteinExistence type="predicted"/>
<accession>A0A1V9F7S2</accession>